<dbReference type="Gene3D" id="3.30.200.20">
    <property type="entry name" value="Phosphorylase Kinase, domain 1"/>
    <property type="match status" value="1"/>
</dbReference>
<keyword evidence="3" id="KW-0723">Serine/threonine-protein kinase</keyword>
<comment type="catalytic activity">
    <reaction evidence="9">
        <text>L-threonyl-[protein] + ATP = O-phospho-L-threonyl-[protein] + ADP + H(+)</text>
        <dbReference type="Rhea" id="RHEA:46608"/>
        <dbReference type="Rhea" id="RHEA-COMP:11060"/>
        <dbReference type="Rhea" id="RHEA-COMP:11605"/>
        <dbReference type="ChEBI" id="CHEBI:15378"/>
        <dbReference type="ChEBI" id="CHEBI:30013"/>
        <dbReference type="ChEBI" id="CHEBI:30616"/>
        <dbReference type="ChEBI" id="CHEBI:61977"/>
        <dbReference type="ChEBI" id="CHEBI:456216"/>
        <dbReference type="EC" id="2.7.11.1"/>
    </reaction>
</comment>
<evidence type="ECO:0000313" key="13">
    <source>
        <dbReference type="Proteomes" id="UP001370490"/>
    </source>
</evidence>
<keyword evidence="7 12" id="KW-0418">Kinase</keyword>
<dbReference type="PROSITE" id="PS50011">
    <property type="entry name" value="PROTEIN_KINASE_DOM"/>
    <property type="match status" value="1"/>
</dbReference>
<dbReference type="PRINTS" id="PR00109">
    <property type="entry name" value="TYRKINASE"/>
</dbReference>
<dbReference type="PANTHER" id="PTHR44329">
    <property type="entry name" value="SERINE/THREONINE-PROTEIN KINASE TNNI3K-RELATED"/>
    <property type="match status" value="1"/>
</dbReference>
<keyword evidence="4" id="KW-0597">Phosphoprotein</keyword>
<evidence type="ECO:0000256" key="3">
    <source>
        <dbReference type="ARBA" id="ARBA00022527"/>
    </source>
</evidence>
<sequence>MVNSWFRALRFRKPRNNKPSSTLPSTSRIQLNSEMENMEKKRFDSLDSWSMILESENVETWEASKEDQEEWTADLSQLFIGNKFASGAHSRIYRGIYKQRAVAVKMVRIPIHKEETRALLEQQFKSEVAFLSRLFHPNIVQFIAACKKPPVYCIITEYMSQGTLRMYLNKKEPYSLSTETILRLALDISRGMEYLHSQGVIHRDLKPNNLLLNDEMRVKVGDFGTSCLETQCHESKGNMGTYRWMAPEMIKEKAYTRKVDVYSFGIVLWELTTCLLPFQGMTPVQAAFAVSEKNERPPLPASCQPALAHLIKRCWAENPSKRPDFGHIVSVLEKYDECVKEGLPLSSHSGLVSGNAILERLKGCVSMSSSIPVHA</sequence>
<dbReference type="SMART" id="SM00220">
    <property type="entry name" value="S_TKc"/>
    <property type="match status" value="1"/>
</dbReference>
<dbReference type="Gene3D" id="1.10.510.10">
    <property type="entry name" value="Transferase(Phosphotransferase) domain 1"/>
    <property type="match status" value="1"/>
</dbReference>
<feature type="domain" description="Protein kinase" evidence="11">
    <location>
        <begin position="78"/>
        <end position="335"/>
    </location>
</feature>
<comment type="catalytic activity">
    <reaction evidence="10">
        <text>L-seryl-[protein] + ATP = O-phospho-L-seryl-[protein] + ADP + H(+)</text>
        <dbReference type="Rhea" id="RHEA:17989"/>
        <dbReference type="Rhea" id="RHEA-COMP:9863"/>
        <dbReference type="Rhea" id="RHEA-COMP:11604"/>
        <dbReference type="ChEBI" id="CHEBI:15378"/>
        <dbReference type="ChEBI" id="CHEBI:29999"/>
        <dbReference type="ChEBI" id="CHEBI:30616"/>
        <dbReference type="ChEBI" id="CHEBI:83421"/>
        <dbReference type="ChEBI" id="CHEBI:456216"/>
        <dbReference type="EC" id="2.7.11.1"/>
    </reaction>
</comment>
<dbReference type="EMBL" id="JBAMMX010000010">
    <property type="protein sequence ID" value="KAK6932800.1"/>
    <property type="molecule type" value="Genomic_DNA"/>
</dbReference>
<dbReference type="InterPro" id="IPR011009">
    <property type="entry name" value="Kinase-like_dom_sf"/>
</dbReference>
<evidence type="ECO:0000256" key="1">
    <source>
        <dbReference type="ARBA" id="ARBA00010507"/>
    </source>
</evidence>
<dbReference type="InterPro" id="IPR051681">
    <property type="entry name" value="Ser/Thr_Kinases-Pseudokinases"/>
</dbReference>
<dbReference type="PROSITE" id="PS00108">
    <property type="entry name" value="PROTEIN_KINASE_ST"/>
    <property type="match status" value="1"/>
</dbReference>
<dbReference type="Proteomes" id="UP001370490">
    <property type="component" value="Unassembled WGS sequence"/>
</dbReference>
<dbReference type="FunFam" id="3.30.200.20:FF:000060">
    <property type="entry name" value="Serine/threonine-protein kinase isoform 1"/>
    <property type="match status" value="1"/>
</dbReference>
<dbReference type="AlphaFoldDB" id="A0AAN8VEJ6"/>
<proteinExistence type="inferred from homology"/>
<evidence type="ECO:0000256" key="5">
    <source>
        <dbReference type="ARBA" id="ARBA00022679"/>
    </source>
</evidence>
<keyword evidence="5" id="KW-0808">Transferase</keyword>
<dbReference type="GO" id="GO:0004674">
    <property type="term" value="F:protein serine/threonine kinase activity"/>
    <property type="evidence" value="ECO:0007669"/>
    <property type="project" value="UniProtKB-KW"/>
</dbReference>
<evidence type="ECO:0000259" key="11">
    <source>
        <dbReference type="PROSITE" id="PS50011"/>
    </source>
</evidence>
<dbReference type="SUPFAM" id="SSF56112">
    <property type="entry name" value="Protein kinase-like (PK-like)"/>
    <property type="match status" value="1"/>
</dbReference>
<keyword evidence="8" id="KW-0067">ATP-binding</keyword>
<evidence type="ECO:0000313" key="12">
    <source>
        <dbReference type="EMBL" id="KAK6932800.1"/>
    </source>
</evidence>
<keyword evidence="13" id="KW-1185">Reference proteome</keyword>
<name>A0AAN8VEJ6_9MAGN</name>
<accession>A0AAN8VEJ6</accession>
<evidence type="ECO:0000256" key="4">
    <source>
        <dbReference type="ARBA" id="ARBA00022553"/>
    </source>
</evidence>
<evidence type="ECO:0000256" key="8">
    <source>
        <dbReference type="ARBA" id="ARBA00022840"/>
    </source>
</evidence>
<dbReference type="EC" id="2.7.11.1" evidence="2"/>
<dbReference type="FunFam" id="1.10.510.10:FF:000316">
    <property type="entry name" value="serine/threonine-protein kinase HT1"/>
    <property type="match status" value="1"/>
</dbReference>
<dbReference type="InterPro" id="IPR008271">
    <property type="entry name" value="Ser/Thr_kinase_AS"/>
</dbReference>
<dbReference type="GO" id="GO:0005524">
    <property type="term" value="F:ATP binding"/>
    <property type="evidence" value="ECO:0007669"/>
    <property type="project" value="UniProtKB-KW"/>
</dbReference>
<comment type="similarity">
    <text evidence="1">Belongs to the protein kinase superfamily. TKL Ser/Thr protein kinase family. RAF subfamily.</text>
</comment>
<evidence type="ECO:0000256" key="7">
    <source>
        <dbReference type="ARBA" id="ARBA00022777"/>
    </source>
</evidence>
<dbReference type="PANTHER" id="PTHR44329:SF277">
    <property type="entry name" value="SERINE_THREONINE-PROTEIN KINASE HT1-LIKE"/>
    <property type="match status" value="1"/>
</dbReference>
<evidence type="ECO:0000256" key="9">
    <source>
        <dbReference type="ARBA" id="ARBA00047899"/>
    </source>
</evidence>
<dbReference type="Pfam" id="PF07714">
    <property type="entry name" value="PK_Tyr_Ser-Thr"/>
    <property type="match status" value="1"/>
</dbReference>
<comment type="caution">
    <text evidence="12">The sequence shown here is derived from an EMBL/GenBank/DDBJ whole genome shotgun (WGS) entry which is preliminary data.</text>
</comment>
<evidence type="ECO:0000256" key="6">
    <source>
        <dbReference type="ARBA" id="ARBA00022741"/>
    </source>
</evidence>
<evidence type="ECO:0000256" key="2">
    <source>
        <dbReference type="ARBA" id="ARBA00012513"/>
    </source>
</evidence>
<reference evidence="12 13" key="1">
    <citation type="submission" date="2023-12" db="EMBL/GenBank/DDBJ databases">
        <title>A high-quality genome assembly for Dillenia turbinata (Dilleniales).</title>
        <authorList>
            <person name="Chanderbali A."/>
        </authorList>
    </citation>
    <scope>NUCLEOTIDE SEQUENCE [LARGE SCALE GENOMIC DNA]</scope>
    <source>
        <strain evidence="12">LSX21</strain>
        <tissue evidence="12">Leaf</tissue>
    </source>
</reference>
<keyword evidence="6" id="KW-0547">Nucleotide-binding</keyword>
<gene>
    <name evidence="12" type="ORF">RJ641_002424</name>
</gene>
<evidence type="ECO:0000256" key="10">
    <source>
        <dbReference type="ARBA" id="ARBA00048679"/>
    </source>
</evidence>
<protein>
    <recommendedName>
        <fullName evidence="2">non-specific serine/threonine protein kinase</fullName>
        <ecNumber evidence="2">2.7.11.1</ecNumber>
    </recommendedName>
</protein>
<organism evidence="12 13">
    <name type="scientific">Dillenia turbinata</name>
    <dbReference type="NCBI Taxonomy" id="194707"/>
    <lineage>
        <taxon>Eukaryota</taxon>
        <taxon>Viridiplantae</taxon>
        <taxon>Streptophyta</taxon>
        <taxon>Embryophyta</taxon>
        <taxon>Tracheophyta</taxon>
        <taxon>Spermatophyta</taxon>
        <taxon>Magnoliopsida</taxon>
        <taxon>eudicotyledons</taxon>
        <taxon>Gunneridae</taxon>
        <taxon>Pentapetalae</taxon>
        <taxon>Dilleniales</taxon>
        <taxon>Dilleniaceae</taxon>
        <taxon>Dillenia</taxon>
    </lineage>
</organism>
<dbReference type="InterPro" id="IPR001245">
    <property type="entry name" value="Ser-Thr/Tyr_kinase_cat_dom"/>
</dbReference>
<dbReference type="CDD" id="cd13999">
    <property type="entry name" value="STKc_MAP3K-like"/>
    <property type="match status" value="1"/>
</dbReference>
<dbReference type="InterPro" id="IPR000719">
    <property type="entry name" value="Prot_kinase_dom"/>
</dbReference>